<keyword evidence="1" id="KW-1133">Transmembrane helix</keyword>
<gene>
    <name evidence="2" type="ORF">ABB27_03800</name>
</gene>
<dbReference type="Proteomes" id="UP000051863">
    <property type="component" value="Unassembled WGS sequence"/>
</dbReference>
<accession>A0A0R0D1A0</accession>
<protein>
    <recommendedName>
        <fullName evidence="4">Transmembrane protein</fullName>
    </recommendedName>
</protein>
<keyword evidence="1" id="KW-0472">Membrane</keyword>
<keyword evidence="3" id="KW-1185">Reference proteome</keyword>
<dbReference type="PATRIC" id="fig|405446.3.peg.3906"/>
<dbReference type="EMBL" id="LDJJ01000009">
    <property type="protein sequence ID" value="KRG71379.1"/>
    <property type="molecule type" value="Genomic_DNA"/>
</dbReference>
<keyword evidence="1" id="KW-0812">Transmembrane</keyword>
<evidence type="ECO:0008006" key="4">
    <source>
        <dbReference type="Google" id="ProtNLM"/>
    </source>
</evidence>
<feature type="transmembrane region" description="Helical" evidence="1">
    <location>
        <begin position="66"/>
        <end position="91"/>
    </location>
</feature>
<evidence type="ECO:0000256" key="1">
    <source>
        <dbReference type="SAM" id="Phobius"/>
    </source>
</evidence>
<feature type="transmembrane region" description="Helical" evidence="1">
    <location>
        <begin position="97"/>
        <end position="118"/>
    </location>
</feature>
<sequence length="157" mass="17878">MQARQATEQYRRADFAVRYWRSAPGPVMQVAAKALDAGIPVDAVRLVVLNTDLRVRDGQVHLRRPFIMTILNTIFATIVCVHMFLMCAMTVALTGPIWLKVVVILAVAFVYCFLYYGWSLYTSRPQHVLSRYGQTFDALCTASTTRSHNKVRNLAWH</sequence>
<proteinExistence type="predicted"/>
<name>A0A0R0D1A0_9GAMM</name>
<evidence type="ECO:0000313" key="2">
    <source>
        <dbReference type="EMBL" id="KRG71379.1"/>
    </source>
</evidence>
<comment type="caution">
    <text evidence="2">The sequence shown here is derived from an EMBL/GenBank/DDBJ whole genome shotgun (WGS) entry which is preliminary data.</text>
</comment>
<reference evidence="2 3" key="1">
    <citation type="submission" date="2015-05" db="EMBL/GenBank/DDBJ databases">
        <title>Genome sequencing and analysis of members of genus Stenotrophomonas.</title>
        <authorList>
            <person name="Patil P.P."/>
            <person name="Midha S."/>
            <person name="Patil P.B."/>
        </authorList>
    </citation>
    <scope>NUCLEOTIDE SEQUENCE [LARGE SCALE GENOMIC DNA]</scope>
    <source>
        <strain evidence="2 3">DSM 18941</strain>
    </source>
</reference>
<evidence type="ECO:0000313" key="3">
    <source>
        <dbReference type="Proteomes" id="UP000051863"/>
    </source>
</evidence>
<organism evidence="2 3">
    <name type="scientific">Stenotrophomonas terrae</name>
    <dbReference type="NCBI Taxonomy" id="405446"/>
    <lineage>
        <taxon>Bacteria</taxon>
        <taxon>Pseudomonadati</taxon>
        <taxon>Pseudomonadota</taxon>
        <taxon>Gammaproteobacteria</taxon>
        <taxon>Lysobacterales</taxon>
        <taxon>Lysobacteraceae</taxon>
        <taxon>Stenotrophomonas</taxon>
    </lineage>
</organism>
<dbReference type="AlphaFoldDB" id="A0A0R0D1A0"/>